<dbReference type="InterPro" id="IPR033621">
    <property type="entry name" value="TIFA"/>
</dbReference>
<sequence>LDEKHHDNLAKIDITLYHPEGQNGIFQDVTKKDQCCIFQNFSIGRSPKCNLQLNHKFISRRHFELEPYFIKGNPYLCFSLKNLSHKGILKVNGMNIEYLQKTPIHAKNTILFSGFQMLVTVDQSVSWDGYVCEIHVSDSPVIHMKQPEENDESDVI</sequence>
<dbReference type="GeneTree" id="ENSGT00940000154589"/>
<dbReference type="Gene3D" id="2.60.200.20">
    <property type="match status" value="1"/>
</dbReference>
<dbReference type="Pfam" id="PF00498">
    <property type="entry name" value="FHA"/>
    <property type="match status" value="1"/>
</dbReference>
<name>A0A8C4SAM9_ERPCA</name>
<reference evidence="2" key="3">
    <citation type="submission" date="2025-09" db="UniProtKB">
        <authorList>
            <consortium name="Ensembl"/>
        </authorList>
    </citation>
    <scope>IDENTIFICATION</scope>
</reference>
<evidence type="ECO:0000313" key="2">
    <source>
        <dbReference type="Ensembl" id="ENSECRP00000013932.1"/>
    </source>
</evidence>
<evidence type="ECO:0000313" key="3">
    <source>
        <dbReference type="Proteomes" id="UP000694620"/>
    </source>
</evidence>
<evidence type="ECO:0000259" key="1">
    <source>
        <dbReference type="PROSITE" id="PS50006"/>
    </source>
</evidence>
<dbReference type="GO" id="GO:0043123">
    <property type="term" value="P:positive regulation of canonical NF-kappaB signal transduction"/>
    <property type="evidence" value="ECO:0007669"/>
    <property type="project" value="InterPro"/>
</dbReference>
<feature type="domain" description="FHA" evidence="1">
    <location>
        <begin position="41"/>
        <end position="65"/>
    </location>
</feature>
<reference evidence="2" key="2">
    <citation type="submission" date="2025-08" db="UniProtKB">
        <authorList>
            <consortium name="Ensembl"/>
        </authorList>
    </citation>
    <scope>IDENTIFICATION</scope>
</reference>
<dbReference type="InterPro" id="IPR000253">
    <property type="entry name" value="FHA_dom"/>
</dbReference>
<dbReference type="SUPFAM" id="SSF49879">
    <property type="entry name" value="SMAD/FHA domain"/>
    <property type="match status" value="1"/>
</dbReference>
<dbReference type="Proteomes" id="UP000694620">
    <property type="component" value="Chromosome 11"/>
</dbReference>
<dbReference type="PANTHER" id="PTHR31266">
    <property type="entry name" value="TRAF-INTERACTING PROTEIN WITH FHA DOMAIN-CONTAINING PROTEIN A FAMILY MEMBER"/>
    <property type="match status" value="1"/>
</dbReference>
<dbReference type="InterPro" id="IPR008984">
    <property type="entry name" value="SMAD_FHA_dom_sf"/>
</dbReference>
<accession>A0A8C4SAM9</accession>
<keyword evidence="3" id="KW-1185">Reference proteome</keyword>
<gene>
    <name evidence="2" type="primary">TIFAB</name>
</gene>
<organism evidence="2 3">
    <name type="scientific">Erpetoichthys calabaricus</name>
    <name type="common">Rope fish</name>
    <name type="synonym">Calamoichthys calabaricus</name>
    <dbReference type="NCBI Taxonomy" id="27687"/>
    <lineage>
        <taxon>Eukaryota</taxon>
        <taxon>Metazoa</taxon>
        <taxon>Chordata</taxon>
        <taxon>Craniata</taxon>
        <taxon>Vertebrata</taxon>
        <taxon>Euteleostomi</taxon>
        <taxon>Actinopterygii</taxon>
        <taxon>Polypteriformes</taxon>
        <taxon>Polypteridae</taxon>
        <taxon>Erpetoichthys</taxon>
    </lineage>
</organism>
<protein>
    <submittedName>
        <fullName evidence="2">TIFA inhibitor</fullName>
    </submittedName>
</protein>
<dbReference type="AlphaFoldDB" id="A0A8C4SAM9"/>
<dbReference type="PROSITE" id="PS50006">
    <property type="entry name" value="FHA_DOMAIN"/>
    <property type="match status" value="1"/>
</dbReference>
<reference evidence="2" key="1">
    <citation type="submission" date="2021-06" db="EMBL/GenBank/DDBJ databases">
        <authorList>
            <consortium name="Wellcome Sanger Institute Data Sharing"/>
        </authorList>
    </citation>
    <scope>NUCLEOTIDE SEQUENCE [LARGE SCALE GENOMIC DNA]</scope>
</reference>
<dbReference type="Ensembl" id="ENSECRT00000014173.1">
    <property type="protein sequence ID" value="ENSECRP00000013932.1"/>
    <property type="gene ID" value="ENSECRG00000009289.1"/>
</dbReference>
<dbReference type="PANTHER" id="PTHR31266:SF3">
    <property type="entry name" value="TRAF-INTERACTING PROTEIN WITH FHA DOMAIN-CONTAINING PROTEIN B"/>
    <property type="match status" value="1"/>
</dbReference>
<proteinExistence type="predicted"/>